<dbReference type="Gene3D" id="3.80.10.10">
    <property type="entry name" value="Ribonuclease Inhibitor"/>
    <property type="match status" value="1"/>
</dbReference>
<evidence type="ECO:0000256" key="6">
    <source>
        <dbReference type="ARBA" id="ARBA00023136"/>
    </source>
</evidence>
<accession>A0A9D7SBU9</accession>
<dbReference type="Pfam" id="PF00560">
    <property type="entry name" value="LRR_1"/>
    <property type="match status" value="4"/>
</dbReference>
<evidence type="ECO:0000256" key="1">
    <source>
        <dbReference type="ARBA" id="ARBA00004236"/>
    </source>
</evidence>
<keyword evidence="2" id="KW-1003">Cell membrane</keyword>
<dbReference type="AlphaFoldDB" id="A0A9D7SBU9"/>
<evidence type="ECO:0000256" key="4">
    <source>
        <dbReference type="ARBA" id="ARBA00022729"/>
    </source>
</evidence>
<feature type="domain" description="PKD-like" evidence="7">
    <location>
        <begin position="566"/>
        <end position="640"/>
    </location>
</feature>
<comment type="subcellular location">
    <subcellularLocation>
        <location evidence="1">Cell membrane</location>
    </subcellularLocation>
</comment>
<sequence length="1093" mass="121278">MQFVIAIFLFLVYSYPVEAKVNAPLCMCSRSADSLTLIKLYNATNGASWSITWKLNQPMTSWFGVSLDPASGCVRSLLLGDNNLDGEIPVELGQLMNLRYLSLYQNKLHGVIPSSIGNIPALEEINLDENLLTGNLSASFGNSSSIKLISITNNLLNGNFPLSLTNNTNLFEINLSNNNLKGTIPVELSRMSSLRYLNLSNNFFEGSIPSSIGTMTNLREIYLQNNYFSGGLPQNMSNLIQLKHVWLFNNQFTGLVPDMTSAQLSSLRIENNLFTDIPDYSVLRTWGNSAPFGLVIENNLFTFEDLIPLQKLPPNYYFDFTPQKPIYIDPILYIQKGSNYLIRLYVDPSITDSNYKWFKDSAVIYITNENSYQLVQVSESDEGYYSGNVGNPLIPGFELQIARTRVVVNQLEKCNKPAAGKYCDEPAAFCNTEDLHNYCGSLGQNDTINNKDFICDTTGRLENPNWIAFVASVDSIIFEIFPINCQESIIDGKSYSGLQAGIWSTCKESQNEKLYCQSICQHQPFFIGGKGFKEGERYLLVIDGCEGSFCEYQIKVIAGKSTFNFKTPGTINGDRAFCPDTLEHTFSVSKVIGAEQYLWSINDTLNKMSADTFIVLKNIKSGIYKISVRGFNYCDTTTESFTTFQVFPTLNTTNFDIQKSGRDSIYQVKFNVTGGTKPYTIDKGFGILDSLNDVFVSEYQLCNTAYNFEIKDKRECVIKVSGFENCNCHSSAGTMPNDTLMVCEGQNFTVKNSGNEIKDSGDVSVFIIYSNINNPIGSIVKTSTSGLFPYDPSNFKFNIPFYISYAISRPNNSGKINLGHPCLSISSPQVVYFRAKPIVFAGTDRSFCELNGELMSSGSFISGKWKLISGPSKVNIINIDSFKTTVNVDSLGIFVFAFEGSNKYCTGTDQVKMTFTNKFVPQITGYYYHCAGQNTLLDAGENHLQYKWSNGDTTRIAQIKQTGDVCVTVTNDANCVGTNCVHIDSSEAPLVVTKGPDNICTGENNLITLNQSFLHYLWSNGSADSTLSIDTGGIYCVTVTGSNGCTARDCIAVEAKPRSYQSKIDSACFGTNYLFLGKNYAVPGTYQITIEEW</sequence>
<dbReference type="InterPro" id="IPR045829">
    <property type="entry name" value="PKD_6"/>
</dbReference>
<dbReference type="EMBL" id="JADKFW010000016">
    <property type="protein sequence ID" value="MBK9719131.1"/>
    <property type="molecule type" value="Genomic_DNA"/>
</dbReference>
<keyword evidence="3" id="KW-0433">Leucine-rich repeat</keyword>
<dbReference type="PANTHER" id="PTHR48064">
    <property type="entry name" value="OS01G0750400 PROTEIN"/>
    <property type="match status" value="1"/>
</dbReference>
<dbReference type="FunFam" id="3.80.10.10:FF:000299">
    <property type="entry name" value="Piriformospora indica-insensitive protein 2"/>
    <property type="match status" value="1"/>
</dbReference>
<evidence type="ECO:0000313" key="8">
    <source>
        <dbReference type="EMBL" id="MBK9719131.1"/>
    </source>
</evidence>
<evidence type="ECO:0000259" key="7">
    <source>
        <dbReference type="Pfam" id="PF19408"/>
    </source>
</evidence>
<dbReference type="FunFam" id="3.80.10.10:FF:000041">
    <property type="entry name" value="LRR receptor-like serine/threonine-protein kinase ERECTA"/>
    <property type="match status" value="1"/>
</dbReference>
<keyword evidence="5" id="KW-0677">Repeat</keyword>
<dbReference type="InterPro" id="IPR032675">
    <property type="entry name" value="LRR_dom_sf"/>
</dbReference>
<dbReference type="Pfam" id="PF19408">
    <property type="entry name" value="PKD_6"/>
    <property type="match status" value="1"/>
</dbReference>
<dbReference type="GO" id="GO:0005886">
    <property type="term" value="C:plasma membrane"/>
    <property type="evidence" value="ECO:0007669"/>
    <property type="project" value="UniProtKB-SubCell"/>
</dbReference>
<name>A0A9D7SBU9_9BACT</name>
<dbReference type="SUPFAM" id="SSF52058">
    <property type="entry name" value="L domain-like"/>
    <property type="match status" value="1"/>
</dbReference>
<evidence type="ECO:0000256" key="2">
    <source>
        <dbReference type="ARBA" id="ARBA00022475"/>
    </source>
</evidence>
<dbReference type="PANTHER" id="PTHR48064:SF6">
    <property type="entry name" value="RECEPTOR-LIKE PROTEIN KINASE 2"/>
    <property type="match status" value="1"/>
</dbReference>
<dbReference type="InterPro" id="IPR001611">
    <property type="entry name" value="Leu-rich_rpt"/>
</dbReference>
<evidence type="ECO:0000313" key="9">
    <source>
        <dbReference type="Proteomes" id="UP000808349"/>
    </source>
</evidence>
<keyword evidence="4" id="KW-0732">Signal</keyword>
<proteinExistence type="predicted"/>
<dbReference type="InterPro" id="IPR053038">
    <property type="entry name" value="RLP_Defense"/>
</dbReference>
<gene>
    <name evidence="8" type="ORF">IPO85_16755</name>
</gene>
<evidence type="ECO:0000256" key="3">
    <source>
        <dbReference type="ARBA" id="ARBA00022614"/>
    </source>
</evidence>
<keyword evidence="6" id="KW-0472">Membrane</keyword>
<reference evidence="8 9" key="1">
    <citation type="submission" date="2020-10" db="EMBL/GenBank/DDBJ databases">
        <title>Connecting structure to function with the recovery of over 1000 high-quality activated sludge metagenome-assembled genomes encoding full-length rRNA genes using long-read sequencing.</title>
        <authorList>
            <person name="Singleton C.M."/>
            <person name="Petriglieri F."/>
            <person name="Kristensen J.M."/>
            <person name="Kirkegaard R.H."/>
            <person name="Michaelsen T.Y."/>
            <person name="Andersen M.H."/>
            <person name="Karst S.M."/>
            <person name="Dueholm M.S."/>
            <person name="Nielsen P.H."/>
            <person name="Albertsen M."/>
        </authorList>
    </citation>
    <scope>NUCLEOTIDE SEQUENCE [LARGE SCALE GENOMIC DNA]</scope>
    <source>
        <strain evidence="8">Ribe_18-Q3-R11-54_BAT3C.373</strain>
    </source>
</reference>
<evidence type="ECO:0000256" key="5">
    <source>
        <dbReference type="ARBA" id="ARBA00022737"/>
    </source>
</evidence>
<organism evidence="8 9">
    <name type="scientific">Candidatus Defluviibacterium haderslevense</name>
    <dbReference type="NCBI Taxonomy" id="2981993"/>
    <lineage>
        <taxon>Bacteria</taxon>
        <taxon>Pseudomonadati</taxon>
        <taxon>Bacteroidota</taxon>
        <taxon>Saprospiria</taxon>
        <taxon>Saprospirales</taxon>
        <taxon>Saprospiraceae</taxon>
        <taxon>Candidatus Defluviibacterium</taxon>
    </lineage>
</organism>
<dbReference type="Proteomes" id="UP000808349">
    <property type="component" value="Unassembled WGS sequence"/>
</dbReference>
<protein>
    <recommendedName>
        <fullName evidence="7">PKD-like domain-containing protein</fullName>
    </recommendedName>
</protein>
<comment type="caution">
    <text evidence="8">The sequence shown here is derived from an EMBL/GenBank/DDBJ whole genome shotgun (WGS) entry which is preliminary data.</text>
</comment>